<dbReference type="KEGG" id="tpro:Ga0080559_TMP4206"/>
<evidence type="ECO:0000313" key="2">
    <source>
        <dbReference type="EMBL" id="APX25002.1"/>
    </source>
</evidence>
<gene>
    <name evidence="2" type="ORF">Ga0080559_TMP4206</name>
</gene>
<organism evidence="2 3">
    <name type="scientific">Salipiger profundus</name>
    <dbReference type="NCBI Taxonomy" id="1229727"/>
    <lineage>
        <taxon>Bacteria</taxon>
        <taxon>Pseudomonadati</taxon>
        <taxon>Pseudomonadota</taxon>
        <taxon>Alphaproteobacteria</taxon>
        <taxon>Rhodobacterales</taxon>
        <taxon>Roseobacteraceae</taxon>
        <taxon>Salipiger</taxon>
    </lineage>
</organism>
<name>A0A1U7DA67_9RHOB</name>
<dbReference type="STRING" id="1229727.Ga0080559_TMP4206"/>
<feature type="region of interest" description="Disordered" evidence="1">
    <location>
        <begin position="19"/>
        <end position="47"/>
    </location>
</feature>
<dbReference type="EMBL" id="CP014796">
    <property type="protein sequence ID" value="APX25002.1"/>
    <property type="molecule type" value="Genomic_DNA"/>
</dbReference>
<accession>A0A1U7DA67</accession>
<evidence type="ECO:0000256" key="1">
    <source>
        <dbReference type="SAM" id="MobiDB-lite"/>
    </source>
</evidence>
<evidence type="ECO:0000313" key="3">
    <source>
        <dbReference type="Proteomes" id="UP000186559"/>
    </source>
</evidence>
<protein>
    <submittedName>
        <fullName evidence="2">Uncharacterized protein</fullName>
    </submittedName>
</protein>
<dbReference type="Proteomes" id="UP000186559">
    <property type="component" value="Chromosome"/>
</dbReference>
<sequence length="47" mass="5135">MHSPVRFLTRVRICFGHKSRKRGGVTGADGPGLLPAKPRAQRVRPGL</sequence>
<reference evidence="2 3" key="1">
    <citation type="submission" date="2016-03" db="EMBL/GenBank/DDBJ databases">
        <title>Deep-sea bacteria in the southern Pacific.</title>
        <authorList>
            <person name="Tang K."/>
        </authorList>
    </citation>
    <scope>NUCLEOTIDE SEQUENCE [LARGE SCALE GENOMIC DNA]</scope>
    <source>
        <strain evidence="2 3">JLT2016</strain>
    </source>
</reference>
<dbReference type="AlphaFoldDB" id="A0A1U7DA67"/>
<keyword evidence="3" id="KW-1185">Reference proteome</keyword>
<proteinExistence type="predicted"/>